<evidence type="ECO:0000313" key="4">
    <source>
        <dbReference type="WBParaSite" id="jg6721"/>
    </source>
</evidence>
<dbReference type="PANTHER" id="PTHR22255:SF4">
    <property type="entry name" value="CATION-INDEPENDENT MANNOSE-6-PHOSPHATE RECEPTOR"/>
    <property type="match status" value="1"/>
</dbReference>
<dbReference type="InterPro" id="IPR055473">
    <property type="entry name" value="DUF7045"/>
</dbReference>
<sequence length="328" mass="36831">MFDRILSLSHVEKSHLEHSQCDFPAHLLGEYGDGRLTVSSSQIQDKQNEGSSPSVVSVCVSLDDKTSGERILVHSTTSCGDPLGFHCLWFRPRSESVLEFKTTPTVSEPSQTMCSNDHEFELVPWTTLASNKPQKSLCGFFGQYSTPREMWLGGDCYSLSVDCDQLNSFKLVAFHCQTGEAYDARTYSCLGTWKEGELMFVYTQTGSTSTSINKKTELFCFISQQHDGNLFVAPVGSHCERDFNFTANSDKTIVLNQQQYCRSNVGSGDLQPKTKTENKDGLQQIQHSPVVSEYERTGNTNNKAHNSNEKSMNFMIMVALFLFFKLNY</sequence>
<feature type="domain" description="DUF7045" evidence="2">
    <location>
        <begin position="138"/>
        <end position="245"/>
    </location>
</feature>
<protein>
    <submittedName>
        <fullName evidence="4">Uncharacterized protein</fullName>
    </submittedName>
</protein>
<reference evidence="4" key="1">
    <citation type="submission" date="2022-11" db="UniProtKB">
        <authorList>
            <consortium name="WormBaseParasite"/>
        </authorList>
    </citation>
    <scope>IDENTIFICATION</scope>
</reference>
<organism evidence="3 4">
    <name type="scientific">Ditylenchus dipsaci</name>
    <dbReference type="NCBI Taxonomy" id="166011"/>
    <lineage>
        <taxon>Eukaryota</taxon>
        <taxon>Metazoa</taxon>
        <taxon>Ecdysozoa</taxon>
        <taxon>Nematoda</taxon>
        <taxon>Chromadorea</taxon>
        <taxon>Rhabditida</taxon>
        <taxon>Tylenchina</taxon>
        <taxon>Tylenchomorpha</taxon>
        <taxon>Sphaerularioidea</taxon>
        <taxon>Anguinidae</taxon>
        <taxon>Anguininae</taxon>
        <taxon>Ditylenchus</taxon>
    </lineage>
</organism>
<dbReference type="Pfam" id="PF23073">
    <property type="entry name" value="DUF7045"/>
    <property type="match status" value="1"/>
</dbReference>
<dbReference type="InterPro" id="IPR055471">
    <property type="entry name" value="DUF7043"/>
</dbReference>
<proteinExistence type="predicted"/>
<dbReference type="WBParaSite" id="jg6721">
    <property type="protein sequence ID" value="jg6721"/>
    <property type="gene ID" value="jg6721"/>
</dbReference>
<accession>A0A915EHG6</accession>
<evidence type="ECO:0000313" key="3">
    <source>
        <dbReference type="Proteomes" id="UP000887574"/>
    </source>
</evidence>
<dbReference type="AlphaFoldDB" id="A0A915EHG6"/>
<name>A0A915EHG6_9BILA</name>
<evidence type="ECO:0000259" key="2">
    <source>
        <dbReference type="Pfam" id="PF23073"/>
    </source>
</evidence>
<feature type="domain" description="DUF7043" evidence="1">
    <location>
        <begin position="18"/>
        <end position="127"/>
    </location>
</feature>
<dbReference type="PANTHER" id="PTHR22255">
    <property type="entry name" value="LP06548P"/>
    <property type="match status" value="1"/>
</dbReference>
<keyword evidence="3" id="KW-1185">Reference proteome</keyword>
<dbReference type="Pfam" id="PF23070">
    <property type="entry name" value="DUF7043"/>
    <property type="match status" value="1"/>
</dbReference>
<dbReference type="Proteomes" id="UP000887574">
    <property type="component" value="Unplaced"/>
</dbReference>
<evidence type="ECO:0000259" key="1">
    <source>
        <dbReference type="Pfam" id="PF23070"/>
    </source>
</evidence>